<evidence type="ECO:0000256" key="1">
    <source>
        <dbReference type="ARBA" id="ARBA00000085"/>
    </source>
</evidence>
<dbReference type="PRINTS" id="PR00344">
    <property type="entry name" value="BCTRLSENSOR"/>
</dbReference>
<dbReference type="GO" id="GO:0030295">
    <property type="term" value="F:protein kinase activator activity"/>
    <property type="evidence" value="ECO:0007669"/>
    <property type="project" value="TreeGrafter"/>
</dbReference>
<dbReference type="PROSITE" id="PS50109">
    <property type="entry name" value="HIS_KIN"/>
    <property type="match status" value="1"/>
</dbReference>
<evidence type="ECO:0000259" key="8">
    <source>
        <dbReference type="PROSITE" id="PS50110"/>
    </source>
</evidence>
<dbReference type="AlphaFoldDB" id="C7CJ63"/>
<dbReference type="SUPFAM" id="SSF52172">
    <property type="entry name" value="CheY-like"/>
    <property type="match status" value="1"/>
</dbReference>
<dbReference type="InterPro" id="IPR050351">
    <property type="entry name" value="BphY/WalK/GraS-like"/>
</dbReference>
<reference evidence="10" key="1">
    <citation type="journal article" date="2009" name="PLoS ONE">
        <title>Methylobacterium genome sequences: a reference blueprint to investigate microbial metabolism of C1 compounds from natural and industrial sources.</title>
        <authorList>
            <person name="Vuilleumier S."/>
            <person name="Chistoserdova L."/>
            <person name="Lee M.-C."/>
            <person name="Bringel F."/>
            <person name="Lajus A."/>
            <person name="Zhou Y."/>
            <person name="Gourion B."/>
            <person name="Barbe V."/>
            <person name="Chang J."/>
            <person name="Cruveiller S."/>
            <person name="Dossat C."/>
            <person name="Gillett W."/>
            <person name="Gruffaz C."/>
            <person name="Haugen E."/>
            <person name="Hourcade E."/>
            <person name="Levy R."/>
            <person name="Mangenot S."/>
            <person name="Muller E."/>
            <person name="Nadalig T."/>
            <person name="Pagni M."/>
            <person name="Penny C."/>
            <person name="Peyraud R."/>
            <person name="Robinson D.G."/>
            <person name="Roche D."/>
            <person name="Rouy Z."/>
            <person name="Saenampechek C."/>
            <person name="Salvignol G."/>
            <person name="Vallenet D."/>
            <person name="Wu Z."/>
            <person name="Marx C.J."/>
            <person name="Vorholt J.A."/>
            <person name="Olson M.V."/>
            <person name="Kaul R."/>
            <person name="Weissenbach J."/>
            <person name="Medigue C."/>
            <person name="Lidstrom M.E."/>
        </authorList>
    </citation>
    <scope>NUCLEOTIDE SEQUENCE [LARGE SCALE GENOMIC DNA]</scope>
    <source>
        <strain evidence="10">DSM 6343 / CIP 106787 / DM4</strain>
    </source>
</reference>
<dbReference type="InterPro" id="IPR003661">
    <property type="entry name" value="HisK_dim/P_dom"/>
</dbReference>
<dbReference type="FunFam" id="3.30.565.10:FF:000006">
    <property type="entry name" value="Sensor histidine kinase WalK"/>
    <property type="match status" value="1"/>
</dbReference>
<dbReference type="InterPro" id="IPR004358">
    <property type="entry name" value="Sig_transdc_His_kin-like_C"/>
</dbReference>
<accession>C7CJ63</accession>
<evidence type="ECO:0000313" key="10">
    <source>
        <dbReference type="Proteomes" id="UP000008070"/>
    </source>
</evidence>
<dbReference type="SMART" id="SM00387">
    <property type="entry name" value="HATPase_c"/>
    <property type="match status" value="1"/>
</dbReference>
<proteinExistence type="predicted"/>
<dbReference type="SUPFAM" id="SSF55781">
    <property type="entry name" value="GAF domain-like"/>
    <property type="match status" value="1"/>
</dbReference>
<dbReference type="Pfam" id="PF02518">
    <property type="entry name" value="HATPase_c"/>
    <property type="match status" value="1"/>
</dbReference>
<dbReference type="PANTHER" id="PTHR42878:SF15">
    <property type="entry name" value="BACTERIOPHYTOCHROME"/>
    <property type="match status" value="1"/>
</dbReference>
<dbReference type="EC" id="2.7.13.3" evidence="2"/>
<dbReference type="GO" id="GO:0000156">
    <property type="term" value="F:phosphorelay response regulator activity"/>
    <property type="evidence" value="ECO:0007669"/>
    <property type="project" value="TreeGrafter"/>
</dbReference>
<dbReference type="InterPro" id="IPR036890">
    <property type="entry name" value="HATPase_C_sf"/>
</dbReference>
<dbReference type="InterPro" id="IPR021800">
    <property type="entry name" value="DUF3369"/>
</dbReference>
<sequence length="616" mass="66804">MRYADSVSGCMRATSKTAEGLHAMNDDDWLELIPDEAAEAPTRAGTWTIAVVDDDPAVHEGTRYALAGYSLDGRGLDILSAYSAQEARALLAERRDIAIVLLDVVMETDDAGLRLVDYIRRELKEETVRIILRTGQPGQAPERRVIVDYDINDYKAKTELTADKLFTSLTAALRAYQQLRRLDETRRGLEIIIDAAPMLLDHKSMQRLAEGVLTQVASLLNVDCAGILVLRESEDAADRREGGFCVLAGSGLYGGYVGRDPGWPLDPGIQPLVEQAFAARCHNFGDNLSTLYVQTASGSEIVALIDTDRPLSDTDRALITLLAGRLSVAFDNVILYERLQRANVTLEQRVVERTAELIRANRRLDMQRSDLRRANSLKTEILGTIAHDLKNPLSVILGRSEMLTDLIGLDQEDASGAEKAQAAMLTQVEHIRASATRLIDMIDSLMADAMNDALDITLRREPVDLAGLAREVCEANRPLAESKGQSLVMDLAGPLSLCGDAERLREALDNLVSNAIKYSYPGGAIAVSVREEAGDLVCAVADQGPGLSPEDAGRLFGRYQRLSAKPTGGEGSTGLGLSIVKRIAELHGGRAEAFSDGPGQGAVFAMRFPREAVGVP</sequence>
<dbReference type="SMART" id="SM00448">
    <property type="entry name" value="REC"/>
    <property type="match status" value="1"/>
</dbReference>
<feature type="modified residue" description="4-aspartylphosphate" evidence="6">
    <location>
        <position position="103"/>
    </location>
</feature>
<dbReference type="GO" id="GO:0007234">
    <property type="term" value="P:osmosensory signaling via phosphorelay pathway"/>
    <property type="evidence" value="ECO:0007669"/>
    <property type="project" value="TreeGrafter"/>
</dbReference>
<evidence type="ECO:0000259" key="7">
    <source>
        <dbReference type="PROSITE" id="PS50109"/>
    </source>
</evidence>
<dbReference type="Pfam" id="PF00072">
    <property type="entry name" value="Response_reg"/>
    <property type="match status" value="1"/>
</dbReference>
<protein>
    <recommendedName>
        <fullName evidence="2">histidine kinase</fullName>
        <ecNumber evidence="2">2.7.13.3</ecNumber>
    </recommendedName>
</protein>
<dbReference type="PROSITE" id="PS50110">
    <property type="entry name" value="RESPONSE_REGULATORY"/>
    <property type="match status" value="1"/>
</dbReference>
<dbReference type="Gene3D" id="3.40.50.2300">
    <property type="match status" value="1"/>
</dbReference>
<dbReference type="CDD" id="cd00082">
    <property type="entry name" value="HisKA"/>
    <property type="match status" value="1"/>
</dbReference>
<gene>
    <name evidence="9" type="ORF">METD_I2887</name>
</gene>
<dbReference type="InterPro" id="IPR003594">
    <property type="entry name" value="HATPase_dom"/>
</dbReference>
<keyword evidence="4" id="KW-0808">Transferase</keyword>
<dbReference type="PANTHER" id="PTHR42878">
    <property type="entry name" value="TWO-COMPONENT HISTIDINE KINASE"/>
    <property type="match status" value="1"/>
</dbReference>
<dbReference type="SMART" id="SM00388">
    <property type="entry name" value="HisKA"/>
    <property type="match status" value="1"/>
</dbReference>
<organism evidence="9 10">
    <name type="scientific">Methylorubrum extorquens (strain DSM 6343 / CIP 106787 / DM4)</name>
    <name type="common">Methylobacterium extorquens</name>
    <dbReference type="NCBI Taxonomy" id="661410"/>
    <lineage>
        <taxon>Bacteria</taxon>
        <taxon>Pseudomonadati</taxon>
        <taxon>Pseudomonadota</taxon>
        <taxon>Alphaproteobacteria</taxon>
        <taxon>Hyphomicrobiales</taxon>
        <taxon>Methylobacteriaceae</taxon>
        <taxon>Methylorubrum</taxon>
    </lineage>
</organism>
<dbReference type="HOGENOM" id="CLU_000445_114_72_5"/>
<dbReference type="SUPFAM" id="SSF55874">
    <property type="entry name" value="ATPase domain of HSP90 chaperone/DNA topoisomerase II/histidine kinase"/>
    <property type="match status" value="1"/>
</dbReference>
<dbReference type="GO" id="GO:0000155">
    <property type="term" value="F:phosphorelay sensor kinase activity"/>
    <property type="evidence" value="ECO:0007669"/>
    <property type="project" value="InterPro"/>
</dbReference>
<dbReference type="Pfam" id="PF00512">
    <property type="entry name" value="HisKA"/>
    <property type="match status" value="1"/>
</dbReference>
<dbReference type="EMBL" id="FP103042">
    <property type="protein sequence ID" value="CAX24543.1"/>
    <property type="molecule type" value="Genomic_DNA"/>
</dbReference>
<evidence type="ECO:0000256" key="5">
    <source>
        <dbReference type="ARBA" id="ARBA00022777"/>
    </source>
</evidence>
<dbReference type="KEGG" id="mdi:METDI2887"/>
<evidence type="ECO:0000313" key="9">
    <source>
        <dbReference type="EMBL" id="CAX24543.1"/>
    </source>
</evidence>
<dbReference type="InterPro" id="IPR036097">
    <property type="entry name" value="HisK_dim/P_sf"/>
</dbReference>
<dbReference type="Gene3D" id="1.10.287.130">
    <property type="match status" value="1"/>
</dbReference>
<dbReference type="CDD" id="cd00075">
    <property type="entry name" value="HATPase"/>
    <property type="match status" value="1"/>
</dbReference>
<evidence type="ECO:0000256" key="3">
    <source>
        <dbReference type="ARBA" id="ARBA00022553"/>
    </source>
</evidence>
<dbReference type="SUPFAM" id="SSF47384">
    <property type="entry name" value="Homodimeric domain of signal transducing histidine kinase"/>
    <property type="match status" value="1"/>
</dbReference>
<dbReference type="Proteomes" id="UP000008070">
    <property type="component" value="Chromosome"/>
</dbReference>
<feature type="domain" description="Histidine kinase" evidence="7">
    <location>
        <begin position="384"/>
        <end position="612"/>
    </location>
</feature>
<evidence type="ECO:0000256" key="2">
    <source>
        <dbReference type="ARBA" id="ARBA00012438"/>
    </source>
</evidence>
<evidence type="ECO:0000256" key="4">
    <source>
        <dbReference type="ARBA" id="ARBA00022679"/>
    </source>
</evidence>
<dbReference type="InterPro" id="IPR011006">
    <property type="entry name" value="CheY-like_superfamily"/>
</dbReference>
<comment type="catalytic activity">
    <reaction evidence="1">
        <text>ATP + protein L-histidine = ADP + protein N-phospho-L-histidine.</text>
        <dbReference type="EC" id="2.7.13.3"/>
    </reaction>
</comment>
<evidence type="ECO:0000256" key="6">
    <source>
        <dbReference type="PROSITE-ProRule" id="PRU00169"/>
    </source>
</evidence>
<keyword evidence="3 6" id="KW-0597">Phosphoprotein</keyword>
<name>C7CJ63_METED</name>
<dbReference type="Pfam" id="PF11849">
    <property type="entry name" value="DUF3369"/>
    <property type="match status" value="1"/>
</dbReference>
<feature type="domain" description="Response regulatory" evidence="8">
    <location>
        <begin position="48"/>
        <end position="172"/>
    </location>
</feature>
<dbReference type="Gene3D" id="3.30.565.10">
    <property type="entry name" value="Histidine kinase-like ATPase, C-terminal domain"/>
    <property type="match status" value="1"/>
</dbReference>
<dbReference type="InterPro" id="IPR005467">
    <property type="entry name" value="His_kinase_dom"/>
</dbReference>
<keyword evidence="5 9" id="KW-0418">Kinase</keyword>
<dbReference type="InterPro" id="IPR001789">
    <property type="entry name" value="Sig_transdc_resp-reg_receiver"/>
</dbReference>